<reference evidence="1" key="1">
    <citation type="journal article" date="2013" name="Nat. Commun.">
        <title>Whole-genome sequencing of Oryza brachyantha reveals mechanisms underlying Oryza genome evolution.</title>
        <authorList>
            <person name="Chen J."/>
            <person name="Huang Q."/>
            <person name="Gao D."/>
            <person name="Wang J."/>
            <person name="Lang Y."/>
            <person name="Liu T."/>
            <person name="Li B."/>
            <person name="Bai Z."/>
            <person name="Luis Goicoechea J."/>
            <person name="Liang C."/>
            <person name="Chen C."/>
            <person name="Zhang W."/>
            <person name="Sun S."/>
            <person name="Liao Y."/>
            <person name="Zhang X."/>
            <person name="Yang L."/>
            <person name="Song C."/>
            <person name="Wang M."/>
            <person name="Shi J."/>
            <person name="Liu G."/>
            <person name="Liu J."/>
            <person name="Zhou H."/>
            <person name="Zhou W."/>
            <person name="Yu Q."/>
            <person name="An N."/>
            <person name="Chen Y."/>
            <person name="Cai Q."/>
            <person name="Wang B."/>
            <person name="Liu B."/>
            <person name="Min J."/>
            <person name="Huang Y."/>
            <person name="Wu H."/>
            <person name="Li Z."/>
            <person name="Zhang Y."/>
            <person name="Yin Y."/>
            <person name="Song W."/>
            <person name="Jiang J."/>
            <person name="Jackson S.A."/>
            <person name="Wing R.A."/>
            <person name="Wang J."/>
            <person name="Chen M."/>
        </authorList>
    </citation>
    <scope>NUCLEOTIDE SEQUENCE [LARGE SCALE GENOMIC DNA]</scope>
    <source>
        <strain evidence="1">cv. IRGC 101232</strain>
    </source>
</reference>
<evidence type="ECO:0000313" key="1">
    <source>
        <dbReference type="EnsemblPlants" id="OB03G31850.1"/>
    </source>
</evidence>
<dbReference type="AlphaFoldDB" id="J3LQ59"/>
<proteinExistence type="predicted"/>
<protein>
    <submittedName>
        <fullName evidence="1">Uncharacterized protein</fullName>
    </submittedName>
</protein>
<dbReference type="EnsemblPlants" id="OB03G31850.1">
    <property type="protein sequence ID" value="OB03G31850.1"/>
    <property type="gene ID" value="OB03G31850"/>
</dbReference>
<reference evidence="1" key="2">
    <citation type="submission" date="2013-04" db="UniProtKB">
        <authorList>
            <consortium name="EnsemblPlants"/>
        </authorList>
    </citation>
    <scope>IDENTIFICATION</scope>
</reference>
<keyword evidence="2" id="KW-1185">Reference proteome</keyword>
<name>J3LQ59_ORYBR</name>
<sequence length="59" mass="6917">MLITYLHIFPSWLSTRLCLYLCMTHGVQRVQFICFLSASRILNLFSKSAYFYVIFTTGT</sequence>
<organism evidence="1">
    <name type="scientific">Oryza brachyantha</name>
    <name type="common">malo sina</name>
    <dbReference type="NCBI Taxonomy" id="4533"/>
    <lineage>
        <taxon>Eukaryota</taxon>
        <taxon>Viridiplantae</taxon>
        <taxon>Streptophyta</taxon>
        <taxon>Embryophyta</taxon>
        <taxon>Tracheophyta</taxon>
        <taxon>Spermatophyta</taxon>
        <taxon>Magnoliopsida</taxon>
        <taxon>Liliopsida</taxon>
        <taxon>Poales</taxon>
        <taxon>Poaceae</taxon>
        <taxon>BOP clade</taxon>
        <taxon>Oryzoideae</taxon>
        <taxon>Oryzeae</taxon>
        <taxon>Oryzinae</taxon>
        <taxon>Oryza</taxon>
    </lineage>
</organism>
<accession>J3LQ59</accession>
<dbReference type="Gramene" id="OB03G31850.1">
    <property type="protein sequence ID" value="OB03G31850.1"/>
    <property type="gene ID" value="OB03G31850"/>
</dbReference>
<evidence type="ECO:0000313" key="2">
    <source>
        <dbReference type="Proteomes" id="UP000006038"/>
    </source>
</evidence>
<dbReference type="HOGENOM" id="CLU_2964573_0_0_1"/>
<dbReference type="Proteomes" id="UP000006038">
    <property type="component" value="Chromosome 3"/>
</dbReference>